<feature type="compositionally biased region" description="Acidic residues" evidence="5">
    <location>
        <begin position="20"/>
        <end position="48"/>
    </location>
</feature>
<dbReference type="CDD" id="cd06135">
    <property type="entry name" value="Orn"/>
    <property type="match status" value="1"/>
</dbReference>
<evidence type="ECO:0000256" key="3">
    <source>
        <dbReference type="ARBA" id="ARBA00022801"/>
    </source>
</evidence>
<dbReference type="AlphaFoldDB" id="A0A0N7ZDP6"/>
<protein>
    <recommendedName>
        <fullName evidence="6">Exonuclease domain-containing protein</fullName>
    </recommendedName>
</protein>
<dbReference type="SUPFAM" id="SSF53098">
    <property type="entry name" value="Ribonuclease H-like"/>
    <property type="match status" value="1"/>
</dbReference>
<dbReference type="Gene3D" id="3.30.420.10">
    <property type="entry name" value="Ribonuclease H-like superfamily/Ribonuclease H"/>
    <property type="match status" value="1"/>
</dbReference>
<dbReference type="GO" id="GO:0005739">
    <property type="term" value="C:mitochondrion"/>
    <property type="evidence" value="ECO:0007669"/>
    <property type="project" value="TreeGrafter"/>
</dbReference>
<comment type="similarity">
    <text evidence="1">Belongs to the oligoribonuclease family.</text>
</comment>
<dbReference type="InterPro" id="IPR012337">
    <property type="entry name" value="RNaseH-like_sf"/>
</dbReference>
<dbReference type="SMART" id="SM00479">
    <property type="entry name" value="EXOIII"/>
    <property type="match status" value="1"/>
</dbReference>
<dbReference type="EMBL" id="GDRN01016904">
    <property type="protein sequence ID" value="JAI67832.1"/>
    <property type="molecule type" value="Transcribed_RNA"/>
</dbReference>
<keyword evidence="3" id="KW-0378">Hydrolase</keyword>
<evidence type="ECO:0000259" key="6">
    <source>
        <dbReference type="SMART" id="SM00479"/>
    </source>
</evidence>
<evidence type="ECO:0000313" key="7">
    <source>
        <dbReference type="EMBL" id="JAI67832.1"/>
    </source>
</evidence>
<evidence type="ECO:0000256" key="2">
    <source>
        <dbReference type="ARBA" id="ARBA00022722"/>
    </source>
</evidence>
<dbReference type="InterPro" id="IPR036397">
    <property type="entry name" value="RNaseH_sf"/>
</dbReference>
<sequence>MSSDCSKDPEEGESMKEGMDSEEEEDAEDLGEEEEEDDEMDSDEEAEDPSLKEKIAWVDVETSGLDVDQDTIMEVAVVVTNSLLNVIAESPNLVLKVEDRLITNMKQPYQDQHTKTGLIERCKKSSLSLKAAEDQLLKFLGDHTEKDKTPLAGNSVNADKKKFLVKYLPRVMEHLQDRVVDVKSVKELCKSWYPDEFNSAPIPNESNTQVIERVRESIEELKYYKATLCNAVNVQL</sequence>
<dbReference type="NCBIfam" id="NF003765">
    <property type="entry name" value="PRK05359.1"/>
    <property type="match status" value="1"/>
</dbReference>
<dbReference type="GO" id="GO:0000175">
    <property type="term" value="F:3'-5'-RNA exonuclease activity"/>
    <property type="evidence" value="ECO:0007669"/>
    <property type="project" value="InterPro"/>
</dbReference>
<organism evidence="7">
    <name type="scientific">Scylla olivacea</name>
    <name type="common">Orange mud crab</name>
    <name type="synonym">Cancer olivacea</name>
    <dbReference type="NCBI Taxonomy" id="85551"/>
    <lineage>
        <taxon>Eukaryota</taxon>
        <taxon>Metazoa</taxon>
        <taxon>Ecdysozoa</taxon>
        <taxon>Arthropoda</taxon>
        <taxon>Crustacea</taxon>
        <taxon>Multicrustacea</taxon>
        <taxon>Malacostraca</taxon>
        <taxon>Eumalacostraca</taxon>
        <taxon>Eucarida</taxon>
        <taxon>Decapoda</taxon>
        <taxon>Pleocyemata</taxon>
        <taxon>Brachyura</taxon>
        <taxon>Eubrachyura</taxon>
        <taxon>Portunoidea</taxon>
        <taxon>Portunidae</taxon>
        <taxon>Portuninae</taxon>
        <taxon>Scylla</taxon>
    </lineage>
</organism>
<dbReference type="Pfam" id="PF00929">
    <property type="entry name" value="RNase_T"/>
    <property type="match status" value="1"/>
</dbReference>
<feature type="region of interest" description="Disordered" evidence="5">
    <location>
        <begin position="1"/>
        <end position="54"/>
    </location>
</feature>
<dbReference type="PANTHER" id="PTHR11046">
    <property type="entry name" value="OLIGORIBONUCLEASE, MITOCHONDRIAL"/>
    <property type="match status" value="1"/>
</dbReference>
<dbReference type="InterPro" id="IPR022894">
    <property type="entry name" value="Oligoribonuclease"/>
</dbReference>
<name>A0A0N7ZDP6_SCYOL</name>
<feature type="compositionally biased region" description="Basic and acidic residues" evidence="5">
    <location>
        <begin position="1"/>
        <end position="19"/>
    </location>
</feature>
<dbReference type="InterPro" id="IPR013520">
    <property type="entry name" value="Ribonucl_H"/>
</dbReference>
<keyword evidence="2" id="KW-0540">Nuclease</keyword>
<reference evidence="7" key="1">
    <citation type="submission" date="2015-09" db="EMBL/GenBank/DDBJ databases">
        <title>Scylla olivacea transcriptome.</title>
        <authorList>
            <person name="Ikhwanuddin M."/>
        </authorList>
    </citation>
    <scope>NUCLEOTIDE SEQUENCE</scope>
</reference>
<dbReference type="GO" id="GO:0003676">
    <property type="term" value="F:nucleic acid binding"/>
    <property type="evidence" value="ECO:0007669"/>
    <property type="project" value="InterPro"/>
</dbReference>
<feature type="domain" description="Exonuclease" evidence="6">
    <location>
        <begin position="54"/>
        <end position="230"/>
    </location>
</feature>
<proteinExistence type="inferred from homology"/>
<evidence type="ECO:0000256" key="5">
    <source>
        <dbReference type="SAM" id="MobiDB-lite"/>
    </source>
</evidence>
<accession>A0A0N7ZDP6</accession>
<keyword evidence="4" id="KW-0269">Exonuclease</keyword>
<evidence type="ECO:0000256" key="4">
    <source>
        <dbReference type="ARBA" id="ARBA00022839"/>
    </source>
</evidence>
<dbReference type="PANTHER" id="PTHR11046:SF0">
    <property type="entry name" value="OLIGORIBONUCLEASE, MITOCHONDRIAL"/>
    <property type="match status" value="1"/>
</dbReference>
<evidence type="ECO:0000256" key="1">
    <source>
        <dbReference type="ARBA" id="ARBA00009921"/>
    </source>
</evidence>